<comment type="caution">
    <text evidence="2">The sequence shown here is derived from an EMBL/GenBank/DDBJ whole genome shotgun (WGS) entry which is preliminary data.</text>
</comment>
<evidence type="ECO:0000256" key="1">
    <source>
        <dbReference type="SAM" id="MobiDB-lite"/>
    </source>
</evidence>
<gene>
    <name evidence="2" type="ORF">CDAR_261851</name>
</gene>
<feature type="region of interest" description="Disordered" evidence="1">
    <location>
        <begin position="1"/>
        <end position="22"/>
    </location>
</feature>
<sequence length="133" mass="14976">MCESNDFDRRAEHLSPDVSNKAEDGESIEILHPLIQSSQEPFNHCSLNFGVIALTTRHQYEREELSPCSQRVTFITFTLISPASTGLGVSLASVYDPSRGAGAKFRRELCRDLLTPALNVRLHFRISLEEKEK</sequence>
<dbReference type="EMBL" id="BPLQ01012237">
    <property type="protein sequence ID" value="GIY63882.1"/>
    <property type="molecule type" value="Genomic_DNA"/>
</dbReference>
<evidence type="ECO:0000313" key="3">
    <source>
        <dbReference type="Proteomes" id="UP001054837"/>
    </source>
</evidence>
<evidence type="ECO:0000313" key="2">
    <source>
        <dbReference type="EMBL" id="GIY63882.1"/>
    </source>
</evidence>
<dbReference type="AlphaFoldDB" id="A0AAV4V194"/>
<proteinExistence type="predicted"/>
<keyword evidence="3" id="KW-1185">Reference proteome</keyword>
<reference evidence="2 3" key="1">
    <citation type="submission" date="2021-06" db="EMBL/GenBank/DDBJ databases">
        <title>Caerostris darwini draft genome.</title>
        <authorList>
            <person name="Kono N."/>
            <person name="Arakawa K."/>
        </authorList>
    </citation>
    <scope>NUCLEOTIDE SEQUENCE [LARGE SCALE GENOMIC DNA]</scope>
</reference>
<dbReference type="Proteomes" id="UP001054837">
    <property type="component" value="Unassembled WGS sequence"/>
</dbReference>
<protein>
    <submittedName>
        <fullName evidence="2">Uncharacterized protein</fullName>
    </submittedName>
</protein>
<organism evidence="2 3">
    <name type="scientific">Caerostris darwini</name>
    <dbReference type="NCBI Taxonomy" id="1538125"/>
    <lineage>
        <taxon>Eukaryota</taxon>
        <taxon>Metazoa</taxon>
        <taxon>Ecdysozoa</taxon>
        <taxon>Arthropoda</taxon>
        <taxon>Chelicerata</taxon>
        <taxon>Arachnida</taxon>
        <taxon>Araneae</taxon>
        <taxon>Araneomorphae</taxon>
        <taxon>Entelegynae</taxon>
        <taxon>Araneoidea</taxon>
        <taxon>Araneidae</taxon>
        <taxon>Caerostris</taxon>
    </lineage>
</organism>
<accession>A0AAV4V194</accession>
<name>A0AAV4V194_9ARAC</name>